<organism evidence="1 2">
    <name type="scientific">Pseudomonas tolaasii NCPPB 2192</name>
    <dbReference type="NCBI Taxonomy" id="564423"/>
    <lineage>
        <taxon>Bacteria</taxon>
        <taxon>Pseudomonadati</taxon>
        <taxon>Pseudomonadota</taxon>
        <taxon>Gammaproteobacteria</taxon>
        <taxon>Pseudomonadales</taxon>
        <taxon>Pseudomonadaceae</taxon>
        <taxon>Pseudomonas</taxon>
    </lineage>
</organism>
<dbReference type="EMBL" id="PHHD01000001">
    <property type="protein sequence ID" value="PKA78273.1"/>
    <property type="molecule type" value="Genomic_DNA"/>
</dbReference>
<keyword evidence="2" id="KW-1185">Reference proteome</keyword>
<evidence type="ECO:0000313" key="2">
    <source>
        <dbReference type="Proteomes" id="UP000232891"/>
    </source>
</evidence>
<evidence type="ECO:0000313" key="1">
    <source>
        <dbReference type="EMBL" id="PKA78273.1"/>
    </source>
</evidence>
<reference evidence="1 2" key="1">
    <citation type="submission" date="2017-11" db="EMBL/GenBank/DDBJ databases">
        <title>Genome sequencing of a diverse group of Pseudomonas species.</title>
        <authorList>
            <person name="Loper J."/>
        </authorList>
    </citation>
    <scope>NUCLEOTIDE SEQUENCE [LARGE SCALE GENOMIC DNA]</scope>
    <source>
        <strain evidence="1 2">NCPPB 2192</strain>
    </source>
</reference>
<gene>
    <name evidence="1" type="ORF">ATI14_5370</name>
</gene>
<dbReference type="Proteomes" id="UP000232891">
    <property type="component" value="Unassembled WGS sequence"/>
</dbReference>
<proteinExistence type="predicted"/>
<protein>
    <submittedName>
        <fullName evidence="1">Uncharacterized protein</fullName>
    </submittedName>
</protein>
<comment type="caution">
    <text evidence="1">The sequence shown here is derived from an EMBL/GenBank/DDBJ whole genome shotgun (WGS) entry which is preliminary data.</text>
</comment>
<accession>A0ABX4QNV6</accession>
<sequence length="62" mass="6964">MRLFSLIFNKRGRDRHFACVDAQGICIAFKSCRAMPANGDWVEVEGINLCWLGKPLPVGARQ</sequence>
<name>A0ABX4QNV6_PSETO</name>